<evidence type="ECO:0000313" key="3">
    <source>
        <dbReference type="Proteomes" id="UP000217083"/>
    </source>
</evidence>
<feature type="domain" description="N-acetyltransferase" evidence="1">
    <location>
        <begin position="1"/>
        <end position="141"/>
    </location>
</feature>
<dbReference type="Gene3D" id="3.40.630.30">
    <property type="match status" value="1"/>
</dbReference>
<evidence type="ECO:0000313" key="2">
    <source>
        <dbReference type="EMBL" id="OZM56651.1"/>
    </source>
</evidence>
<dbReference type="Proteomes" id="UP000217083">
    <property type="component" value="Unassembled WGS sequence"/>
</dbReference>
<protein>
    <recommendedName>
        <fullName evidence="1">N-acetyltransferase domain-containing protein</fullName>
    </recommendedName>
</protein>
<gene>
    <name evidence="2" type="ORF">CIB95_10525</name>
</gene>
<reference evidence="2 3" key="2">
    <citation type="submission" date="2017-09" db="EMBL/GenBank/DDBJ databases">
        <title>Bacillus patelloidae sp. nov., isolated from the intestinal tract of a marine limpet.</title>
        <authorList>
            <person name="Liu R."/>
            <person name="Dong C."/>
            <person name="Shao Z."/>
        </authorList>
    </citation>
    <scope>NUCLEOTIDE SEQUENCE [LARGE SCALE GENOMIC DNA]</scope>
    <source>
        <strain evidence="2 3">SA5d-4</strain>
    </source>
</reference>
<dbReference type="CDD" id="cd04301">
    <property type="entry name" value="NAT_SF"/>
    <property type="match status" value="1"/>
</dbReference>
<comment type="caution">
    <text evidence="2">The sequence shown here is derived from an EMBL/GenBank/DDBJ whole genome shotgun (WGS) entry which is preliminary data.</text>
</comment>
<reference evidence="3" key="1">
    <citation type="submission" date="2017-08" db="EMBL/GenBank/DDBJ databases">
        <authorList>
            <person name="Huang Z."/>
        </authorList>
    </citation>
    <scope>NUCLEOTIDE SEQUENCE [LARGE SCALE GENOMIC DNA]</scope>
    <source>
        <strain evidence="3">SA5d-4</strain>
    </source>
</reference>
<dbReference type="InterPro" id="IPR000182">
    <property type="entry name" value="GNAT_dom"/>
</dbReference>
<dbReference type="GO" id="GO:0016747">
    <property type="term" value="F:acyltransferase activity, transferring groups other than amino-acyl groups"/>
    <property type="evidence" value="ECO:0007669"/>
    <property type="project" value="InterPro"/>
</dbReference>
<accession>A0A263BSE5</accession>
<dbReference type="PROSITE" id="PS51186">
    <property type="entry name" value="GNAT"/>
    <property type="match status" value="1"/>
</dbReference>
<evidence type="ECO:0000259" key="1">
    <source>
        <dbReference type="PROSITE" id="PS51186"/>
    </source>
</evidence>
<name>A0A263BSE5_9BACI</name>
<dbReference type="InterPro" id="IPR016181">
    <property type="entry name" value="Acyl_CoA_acyltransferase"/>
</dbReference>
<organism evidence="2 3">
    <name type="scientific">Lottiidibacillus patelloidae</name>
    <dbReference type="NCBI Taxonomy" id="2670334"/>
    <lineage>
        <taxon>Bacteria</taxon>
        <taxon>Bacillati</taxon>
        <taxon>Bacillota</taxon>
        <taxon>Bacilli</taxon>
        <taxon>Bacillales</taxon>
        <taxon>Bacillaceae</taxon>
        <taxon>Lottiidibacillus</taxon>
    </lineage>
</organism>
<dbReference type="EMBL" id="NPIA01000005">
    <property type="protein sequence ID" value="OZM56651.1"/>
    <property type="molecule type" value="Genomic_DNA"/>
</dbReference>
<dbReference type="RefSeq" id="WP_094924944.1">
    <property type="nucleotide sequence ID" value="NZ_NPIA01000005.1"/>
</dbReference>
<dbReference type="AlphaFoldDB" id="A0A263BSE5"/>
<dbReference type="Pfam" id="PF13527">
    <property type="entry name" value="Acetyltransf_9"/>
    <property type="match status" value="1"/>
</dbReference>
<dbReference type="SUPFAM" id="SSF55729">
    <property type="entry name" value="Acyl-CoA N-acyltransferases (Nat)"/>
    <property type="match status" value="1"/>
</dbReference>
<keyword evidence="3" id="KW-1185">Reference proteome</keyword>
<proteinExistence type="predicted"/>
<sequence length="279" mass="32604">MIRLYRRGDETQINVLFKTVFQKERTVEEWRWKYETLGAKDPIIVVYEENGEILGHAACIIFEDSVAERVDIMVHPEHQGKGIYKRIVKRLIAEIEMRNIKNVYGFPAEVAKKAFIKYGGATDLGNIALLVAPILVRKNFNWRSIKEANLEKLASYNTDLNSIHIKRSEEFLRKRYVKHPTNKYYFYEVEGEGYAVVRINGNKTFLIDVVGNQPKNIIKEVRKRVTTRFLISWAVKNSDFYKDLKGAKLFHIKSPMPIVVRQHNIDQTWHLTQADVDSF</sequence>